<keyword evidence="8" id="KW-0143">Chaperone</keyword>
<dbReference type="GO" id="GO:0015031">
    <property type="term" value="P:protein transport"/>
    <property type="evidence" value="ECO:0007669"/>
    <property type="project" value="UniProtKB-KW"/>
</dbReference>
<organism evidence="12">
    <name type="scientific">bioreactor metagenome</name>
    <dbReference type="NCBI Taxonomy" id="1076179"/>
    <lineage>
        <taxon>unclassified sequences</taxon>
        <taxon>metagenomes</taxon>
        <taxon>ecological metagenomes</taxon>
    </lineage>
</organism>
<proteinExistence type="predicted"/>
<dbReference type="NCBIfam" id="TIGR03592">
    <property type="entry name" value="yidC_oxa1_cterm"/>
    <property type="match status" value="1"/>
</dbReference>
<feature type="compositionally biased region" description="Basic and acidic residues" evidence="9">
    <location>
        <begin position="320"/>
        <end position="347"/>
    </location>
</feature>
<accession>A0A644WHD9</accession>
<feature type="compositionally biased region" description="Basic and acidic residues" evidence="9">
    <location>
        <begin position="300"/>
        <end position="310"/>
    </location>
</feature>
<evidence type="ECO:0000256" key="5">
    <source>
        <dbReference type="ARBA" id="ARBA00022927"/>
    </source>
</evidence>
<keyword evidence="6 10" id="KW-1133">Transmembrane helix</keyword>
<reference evidence="12" key="1">
    <citation type="submission" date="2019-08" db="EMBL/GenBank/DDBJ databases">
        <authorList>
            <person name="Kucharzyk K."/>
            <person name="Murdoch R.W."/>
            <person name="Higgins S."/>
            <person name="Loffler F."/>
        </authorList>
    </citation>
    <scope>NUCLEOTIDE SEQUENCE</scope>
</reference>
<evidence type="ECO:0000256" key="2">
    <source>
        <dbReference type="ARBA" id="ARBA00022448"/>
    </source>
</evidence>
<dbReference type="Pfam" id="PF02096">
    <property type="entry name" value="60KD_IMP"/>
    <property type="match status" value="1"/>
</dbReference>
<dbReference type="CDD" id="cd20070">
    <property type="entry name" value="5TM_YidC_Alb3"/>
    <property type="match status" value="1"/>
</dbReference>
<feature type="transmembrane region" description="Helical" evidence="10">
    <location>
        <begin position="91"/>
        <end position="111"/>
    </location>
</feature>
<dbReference type="InterPro" id="IPR047196">
    <property type="entry name" value="YidC_ALB_C"/>
</dbReference>
<dbReference type="InterPro" id="IPR001708">
    <property type="entry name" value="YidC/ALB3/OXA1/COX18"/>
</dbReference>
<dbReference type="PANTHER" id="PTHR12428:SF65">
    <property type="entry name" value="CYTOCHROME C OXIDASE ASSEMBLY PROTEIN COX18, MITOCHONDRIAL"/>
    <property type="match status" value="1"/>
</dbReference>
<feature type="compositionally biased region" description="Acidic residues" evidence="9">
    <location>
        <begin position="420"/>
        <end position="439"/>
    </location>
</feature>
<feature type="transmembrane region" description="Helical" evidence="10">
    <location>
        <begin position="196"/>
        <end position="216"/>
    </location>
</feature>
<feature type="region of interest" description="Disordered" evidence="9">
    <location>
        <begin position="300"/>
        <end position="350"/>
    </location>
</feature>
<gene>
    <name evidence="12" type="primary">yidC_14</name>
    <name evidence="12" type="ORF">SDC9_47934</name>
</gene>
<evidence type="ECO:0000313" key="12">
    <source>
        <dbReference type="EMBL" id="MPM01694.1"/>
    </source>
</evidence>
<feature type="domain" description="Membrane insertase YidC/Oxa/ALB C-terminal" evidence="11">
    <location>
        <begin position="25"/>
        <end position="282"/>
    </location>
</feature>
<dbReference type="GO" id="GO:0051205">
    <property type="term" value="P:protein insertion into membrane"/>
    <property type="evidence" value="ECO:0007669"/>
    <property type="project" value="TreeGrafter"/>
</dbReference>
<feature type="region of interest" description="Disordered" evidence="9">
    <location>
        <begin position="380"/>
        <end position="439"/>
    </location>
</feature>
<evidence type="ECO:0000256" key="3">
    <source>
        <dbReference type="ARBA" id="ARBA00022475"/>
    </source>
</evidence>
<protein>
    <submittedName>
        <fullName evidence="12">Membrane protein insertase YidC</fullName>
    </submittedName>
</protein>
<evidence type="ECO:0000256" key="7">
    <source>
        <dbReference type="ARBA" id="ARBA00023136"/>
    </source>
</evidence>
<keyword evidence="7 10" id="KW-0472">Membrane</keyword>
<dbReference type="AlphaFoldDB" id="A0A644WHD9"/>
<evidence type="ECO:0000256" key="9">
    <source>
        <dbReference type="SAM" id="MobiDB-lite"/>
    </source>
</evidence>
<comment type="caution">
    <text evidence="12">The sequence shown here is derived from an EMBL/GenBank/DDBJ whole genome shotgun (WGS) entry which is preliminary data.</text>
</comment>
<dbReference type="PANTHER" id="PTHR12428">
    <property type="entry name" value="OXA1"/>
    <property type="match status" value="1"/>
</dbReference>
<evidence type="ECO:0000256" key="8">
    <source>
        <dbReference type="ARBA" id="ARBA00023186"/>
    </source>
</evidence>
<evidence type="ECO:0000256" key="10">
    <source>
        <dbReference type="SAM" id="Phobius"/>
    </source>
</evidence>
<evidence type="ECO:0000256" key="1">
    <source>
        <dbReference type="ARBA" id="ARBA00004651"/>
    </source>
</evidence>
<dbReference type="InterPro" id="IPR028055">
    <property type="entry name" value="YidC/Oxa/ALB_C"/>
</dbReference>
<evidence type="ECO:0000256" key="4">
    <source>
        <dbReference type="ARBA" id="ARBA00022692"/>
    </source>
</evidence>
<keyword evidence="5" id="KW-0653">Protein transport</keyword>
<feature type="transmembrane region" description="Helical" evidence="10">
    <location>
        <begin position="249"/>
        <end position="268"/>
    </location>
</feature>
<dbReference type="EMBL" id="VSSQ01000815">
    <property type="protein sequence ID" value="MPM01694.1"/>
    <property type="molecule type" value="Genomic_DNA"/>
</dbReference>
<name>A0A644WHD9_9ZZZZ</name>
<sequence length="439" mass="49427">MEIFNVILYPFAWLLRTLYFVLGNYGLAIIVFCLISKVVLFPISLKGKKSMVRMSALTSQQQAIQKKYAGDKNKINLEIQKLYEREKINPLGGCIWSLLPLPVLIALYSIIRKPLYYMMSLTADQVNELSNFLFGKVISSTNTGEITIAQELFRQFDAVKAALPDIADKIFRLDFSFLGLDLAAIPQWNILQYGTYSWANIGLFLLPIISAAISYVSMKYSMKSNNTSGAPQEGSVAATNKSMTLMMPIISLWIGFTLPASLGVYWIANSVFMIIQEWITNKLIRKDVAAEAARAAERERLEKEQEEERKKKNAANRAKSIADKERKNQFEQVKQQKKDRQQGKTDGEVMEASRVGLRAYARGRAYDPNRYAVTPYADSAAAKDNAGEAQSEEKDTPELDLLTPSESMPVQPELPSAVSEQEDDGFDTPEETEEEDKEE</sequence>
<comment type="subcellular location">
    <subcellularLocation>
        <location evidence="1">Cell membrane</location>
        <topology evidence="1">Multi-pass membrane protein</topology>
    </subcellularLocation>
</comment>
<dbReference type="GO" id="GO:0005886">
    <property type="term" value="C:plasma membrane"/>
    <property type="evidence" value="ECO:0007669"/>
    <property type="project" value="UniProtKB-SubCell"/>
</dbReference>
<evidence type="ECO:0000259" key="11">
    <source>
        <dbReference type="Pfam" id="PF02096"/>
    </source>
</evidence>
<feature type="transmembrane region" description="Helical" evidence="10">
    <location>
        <begin position="20"/>
        <end position="45"/>
    </location>
</feature>
<evidence type="ECO:0000256" key="6">
    <source>
        <dbReference type="ARBA" id="ARBA00022989"/>
    </source>
</evidence>
<keyword evidence="4 10" id="KW-0812">Transmembrane</keyword>
<dbReference type="GO" id="GO:0032977">
    <property type="term" value="F:membrane insertase activity"/>
    <property type="evidence" value="ECO:0007669"/>
    <property type="project" value="InterPro"/>
</dbReference>
<keyword evidence="3" id="KW-1003">Cell membrane</keyword>
<keyword evidence="2" id="KW-0813">Transport</keyword>